<accession>A0ABR6YQ41</accession>
<evidence type="ECO:0000256" key="2">
    <source>
        <dbReference type="ARBA" id="ARBA00022448"/>
    </source>
</evidence>
<keyword evidence="6 7" id="KW-0472">Membrane</keyword>
<evidence type="ECO:0000313" key="10">
    <source>
        <dbReference type="EMBL" id="MBC3885910.1"/>
    </source>
</evidence>
<dbReference type="EMBL" id="JACOGC010000005">
    <property type="protein sequence ID" value="MBC3885910.1"/>
    <property type="molecule type" value="Genomic_DNA"/>
</dbReference>
<comment type="subcellular location">
    <subcellularLocation>
        <location evidence="1">Cell membrane</location>
        <topology evidence="1">Multi-pass membrane protein</topology>
    </subcellularLocation>
</comment>
<dbReference type="PANTHER" id="PTHR43738:SF1">
    <property type="entry name" value="HEMIN TRANSPORT SYSTEM PERMEASE PROTEIN HRTB-RELATED"/>
    <property type="match status" value="1"/>
</dbReference>
<reference evidence="10 11" key="1">
    <citation type="submission" date="2020-08" db="EMBL/GenBank/DDBJ databases">
        <title>Novel species isolated from subtropical streams in China.</title>
        <authorList>
            <person name="Lu H."/>
        </authorList>
    </citation>
    <scope>NUCLEOTIDE SEQUENCE [LARGE SCALE GENOMIC DNA]</scope>
    <source>
        <strain evidence="10 11">FT31W</strain>
    </source>
</reference>
<evidence type="ECO:0000259" key="8">
    <source>
        <dbReference type="Pfam" id="PF02687"/>
    </source>
</evidence>
<feature type="transmembrane region" description="Helical" evidence="7">
    <location>
        <begin position="16"/>
        <end position="38"/>
    </location>
</feature>
<keyword evidence="2" id="KW-0813">Transport</keyword>
<evidence type="ECO:0000256" key="6">
    <source>
        <dbReference type="ARBA" id="ARBA00023136"/>
    </source>
</evidence>
<protein>
    <submittedName>
        <fullName evidence="10">ABC transporter permease</fullName>
    </submittedName>
</protein>
<feature type="transmembrane region" description="Helical" evidence="7">
    <location>
        <begin position="359"/>
        <end position="379"/>
    </location>
</feature>
<keyword evidence="11" id="KW-1185">Reference proteome</keyword>
<evidence type="ECO:0000256" key="1">
    <source>
        <dbReference type="ARBA" id="ARBA00004651"/>
    </source>
</evidence>
<dbReference type="InterPro" id="IPR003838">
    <property type="entry name" value="ABC3_permease_C"/>
</dbReference>
<evidence type="ECO:0000259" key="9">
    <source>
        <dbReference type="Pfam" id="PF12704"/>
    </source>
</evidence>
<feature type="domain" description="ABC3 transporter permease C-terminal" evidence="8">
    <location>
        <begin position="277"/>
        <end position="389"/>
    </location>
</feature>
<keyword evidence="4 7" id="KW-0812">Transmembrane</keyword>
<dbReference type="RefSeq" id="WP_186863485.1">
    <property type="nucleotide sequence ID" value="NZ_JACOGC010000005.1"/>
</dbReference>
<proteinExistence type="predicted"/>
<evidence type="ECO:0000256" key="4">
    <source>
        <dbReference type="ARBA" id="ARBA00022692"/>
    </source>
</evidence>
<keyword evidence="5 7" id="KW-1133">Transmembrane helix</keyword>
<feature type="transmembrane region" description="Helical" evidence="7">
    <location>
        <begin position="318"/>
        <end position="347"/>
    </location>
</feature>
<evidence type="ECO:0000256" key="3">
    <source>
        <dbReference type="ARBA" id="ARBA00022475"/>
    </source>
</evidence>
<evidence type="ECO:0000256" key="7">
    <source>
        <dbReference type="SAM" id="Phobius"/>
    </source>
</evidence>
<dbReference type="Proteomes" id="UP000613113">
    <property type="component" value="Unassembled WGS sequence"/>
</dbReference>
<dbReference type="InterPro" id="IPR025857">
    <property type="entry name" value="MacB_PCD"/>
</dbReference>
<dbReference type="PANTHER" id="PTHR43738">
    <property type="entry name" value="ABC TRANSPORTER, MEMBRANE PROTEIN"/>
    <property type="match status" value="1"/>
</dbReference>
<name>A0ABR6YQ41_9BURK</name>
<gene>
    <name evidence="10" type="ORF">H8K27_12275</name>
</gene>
<dbReference type="Pfam" id="PF02687">
    <property type="entry name" value="FtsX"/>
    <property type="match status" value="1"/>
</dbReference>
<sequence>MYHVALKMLGGDRTKFTTLILGVAFTAFLVTFAVSYFCGFMTRGFALISETPGDIWVMDPAVSSVEQVTNLPESALMRLRSVPGVASAAPLLLGSAEVRFPNGAFQPFQIIGVDDNSLVGAPFIENLNISVLRQPGQVVVDDGGTENKLNTPLRPADIWPGNGRPHLGGAMRRLATGDSLEINEHHIRITGVSKIHPRYPARPLMYMTISNARRILLTERKQISFILVNATPGITPQMLAAHIEQQTGLKARVASDFKSDTVRWYLINSEDVGDVMSMLTLAITVGFGVTGVMLYMFTNESLKQYAVLSALGALPVQLLKMVFLQATVCGLTGAGIGTGLCAIAELFLHESDYPFRMMWFAPLAGGGMVILTGAVAAILSARPVLKLEPAIVFAGK</sequence>
<dbReference type="InterPro" id="IPR051125">
    <property type="entry name" value="ABC-4/HrtB_transporter"/>
</dbReference>
<evidence type="ECO:0000256" key="5">
    <source>
        <dbReference type="ARBA" id="ARBA00022989"/>
    </source>
</evidence>
<keyword evidence="3" id="KW-1003">Cell membrane</keyword>
<comment type="caution">
    <text evidence="10">The sequence shown here is derived from an EMBL/GenBank/DDBJ whole genome shotgun (WGS) entry which is preliminary data.</text>
</comment>
<feature type="domain" description="MacB-like periplasmic core" evidence="9">
    <location>
        <begin position="20"/>
        <end position="245"/>
    </location>
</feature>
<dbReference type="Pfam" id="PF12704">
    <property type="entry name" value="MacB_PCD"/>
    <property type="match status" value="1"/>
</dbReference>
<organism evidence="10 11">
    <name type="scientific">Undibacterium griseum</name>
    <dbReference type="NCBI Taxonomy" id="2762295"/>
    <lineage>
        <taxon>Bacteria</taxon>
        <taxon>Pseudomonadati</taxon>
        <taxon>Pseudomonadota</taxon>
        <taxon>Betaproteobacteria</taxon>
        <taxon>Burkholderiales</taxon>
        <taxon>Oxalobacteraceae</taxon>
        <taxon>Undibacterium</taxon>
    </lineage>
</organism>
<evidence type="ECO:0000313" key="11">
    <source>
        <dbReference type="Proteomes" id="UP000613113"/>
    </source>
</evidence>
<feature type="transmembrane region" description="Helical" evidence="7">
    <location>
        <begin position="275"/>
        <end position="298"/>
    </location>
</feature>